<dbReference type="Gene3D" id="3.40.190.10">
    <property type="entry name" value="Periplasmic binding protein-like II"/>
    <property type="match status" value="2"/>
</dbReference>
<accession>A0A6J4LNT1</accession>
<dbReference type="EMBL" id="CADCUG010000093">
    <property type="protein sequence ID" value="CAA9338581.1"/>
    <property type="molecule type" value="Genomic_DNA"/>
</dbReference>
<organism evidence="9">
    <name type="scientific">uncultured Nocardioidaceae bacterium</name>
    <dbReference type="NCBI Taxonomy" id="253824"/>
    <lineage>
        <taxon>Bacteria</taxon>
        <taxon>Bacillati</taxon>
        <taxon>Actinomycetota</taxon>
        <taxon>Actinomycetes</taxon>
        <taxon>Propionibacteriales</taxon>
        <taxon>Nocardioidaceae</taxon>
        <taxon>environmental samples</taxon>
    </lineage>
</organism>
<dbReference type="GO" id="GO:0035435">
    <property type="term" value="P:phosphate ion transmembrane transport"/>
    <property type="evidence" value="ECO:0007669"/>
    <property type="project" value="InterPro"/>
</dbReference>
<keyword evidence="7" id="KW-0732">Signal</keyword>
<feature type="binding site" evidence="5">
    <location>
        <position position="103"/>
    </location>
    <ligand>
        <name>phosphate</name>
        <dbReference type="ChEBI" id="CHEBI:43474"/>
    </ligand>
</feature>
<dbReference type="GO" id="GO:0043190">
    <property type="term" value="C:ATP-binding cassette (ABC) transporter complex"/>
    <property type="evidence" value="ECO:0007669"/>
    <property type="project" value="InterPro"/>
</dbReference>
<dbReference type="PROSITE" id="PS51257">
    <property type="entry name" value="PROKAR_LIPOPROTEIN"/>
    <property type="match status" value="1"/>
</dbReference>
<feature type="chain" id="PRO_5027020880" description="Phosphate-binding protein" evidence="7">
    <location>
        <begin position="26"/>
        <end position="369"/>
    </location>
</feature>
<evidence type="ECO:0000256" key="2">
    <source>
        <dbReference type="ARBA" id="ARBA00022448"/>
    </source>
</evidence>
<dbReference type="InterPro" id="IPR024370">
    <property type="entry name" value="PBP_domain"/>
</dbReference>
<dbReference type="AlphaFoldDB" id="A0A6J4LNT1"/>
<feature type="binding site" evidence="5">
    <location>
        <position position="85"/>
    </location>
    <ligand>
        <name>phosphate</name>
        <dbReference type="ChEBI" id="CHEBI:43474"/>
    </ligand>
</feature>
<feature type="compositionally biased region" description="Low complexity" evidence="6">
    <location>
        <begin position="41"/>
        <end position="53"/>
    </location>
</feature>
<evidence type="ECO:0000256" key="5">
    <source>
        <dbReference type="PIRSR" id="PIRSR002756-1"/>
    </source>
</evidence>
<dbReference type="PANTHER" id="PTHR42996">
    <property type="entry name" value="PHOSPHATE-BINDING PROTEIN PSTS"/>
    <property type="match status" value="1"/>
</dbReference>
<sequence>MNRIPLRRASLASAAILTMSLTACSASNEESTESVGGSSDSAASELSGTLSGAGSSAQEAAMAGWREGFQSSNPEVTVNYDPVGSGGGREAFIAGGVDFAGSDSYLEGKELSGAEKQCGGDVVEVPTYISPIAVVYNLPDVPELNLSPETIGAIFAGDITSWDDDAIAADNPDVELPATEITPVHRSDESGTTENFTSYLDAASGGTWSEGPVESWPIEGGEGADGTSGVVQAVGAGEGAIGYADASQAGDLGVARVGVGEEFVEYSPEAAAAVLDASTPVKGRSESDLAIEVARDTTESGVYPIVLVSYAIACTTYEDPAQAELVKGFLSYMVSEEGQQAAADAAGSAPISSNLRAQAETAVGAIQTG</sequence>
<dbReference type="SUPFAM" id="SSF53850">
    <property type="entry name" value="Periplasmic binding protein-like II"/>
    <property type="match status" value="1"/>
</dbReference>
<dbReference type="PIRSF" id="PIRSF002756">
    <property type="entry name" value="PstS"/>
    <property type="match status" value="1"/>
</dbReference>
<keyword evidence="2 4" id="KW-0813">Transport</keyword>
<evidence type="ECO:0000313" key="9">
    <source>
        <dbReference type="EMBL" id="CAA9338581.1"/>
    </source>
</evidence>
<dbReference type="CDD" id="cd13565">
    <property type="entry name" value="PBP2_PstS"/>
    <property type="match status" value="1"/>
</dbReference>
<feature type="binding site" evidence="5">
    <location>
        <begin position="190"/>
        <end position="192"/>
    </location>
    <ligand>
        <name>phosphate</name>
        <dbReference type="ChEBI" id="CHEBI:43474"/>
    </ligand>
</feature>
<evidence type="ECO:0000256" key="3">
    <source>
        <dbReference type="ARBA" id="ARBA00022592"/>
    </source>
</evidence>
<feature type="domain" description="PBP" evidence="8">
    <location>
        <begin position="43"/>
        <end position="337"/>
    </location>
</feature>
<feature type="region of interest" description="Disordered" evidence="6">
    <location>
        <begin position="28"/>
        <end position="53"/>
    </location>
</feature>
<proteinExistence type="inferred from homology"/>
<evidence type="ECO:0000256" key="1">
    <source>
        <dbReference type="ARBA" id="ARBA00008725"/>
    </source>
</evidence>
<feature type="compositionally biased region" description="Polar residues" evidence="6">
    <location>
        <begin position="28"/>
        <end position="40"/>
    </location>
</feature>
<comment type="similarity">
    <text evidence="1 4">Belongs to the PstS family.</text>
</comment>
<gene>
    <name evidence="9" type="ORF">AVDCRST_MAG29-1490</name>
</gene>
<name>A0A6J4LNT1_9ACTN</name>
<evidence type="ECO:0000256" key="7">
    <source>
        <dbReference type="SAM" id="SignalP"/>
    </source>
</evidence>
<feature type="signal peptide" evidence="7">
    <location>
        <begin position="1"/>
        <end position="25"/>
    </location>
</feature>
<evidence type="ECO:0000256" key="6">
    <source>
        <dbReference type="SAM" id="MobiDB-lite"/>
    </source>
</evidence>
<dbReference type="GO" id="GO:0042301">
    <property type="term" value="F:phosphate ion binding"/>
    <property type="evidence" value="ECO:0007669"/>
    <property type="project" value="InterPro"/>
</dbReference>
<dbReference type="InterPro" id="IPR005673">
    <property type="entry name" value="ABC_phos-bd_PstS"/>
</dbReference>
<reference evidence="9" key="1">
    <citation type="submission" date="2020-02" db="EMBL/GenBank/DDBJ databases">
        <authorList>
            <person name="Meier V. D."/>
        </authorList>
    </citation>
    <scope>NUCLEOTIDE SEQUENCE</scope>
    <source>
        <strain evidence="9">AVDCRST_MAG29</strain>
    </source>
</reference>
<evidence type="ECO:0000259" key="8">
    <source>
        <dbReference type="Pfam" id="PF12849"/>
    </source>
</evidence>
<dbReference type="PANTHER" id="PTHR42996:SF1">
    <property type="entry name" value="PHOSPHATE-BINDING PROTEIN PSTS"/>
    <property type="match status" value="1"/>
</dbReference>
<dbReference type="InterPro" id="IPR050962">
    <property type="entry name" value="Phosphate-bind_PstS"/>
</dbReference>
<keyword evidence="3 4" id="KW-0592">Phosphate transport</keyword>
<dbReference type="Pfam" id="PF12849">
    <property type="entry name" value="PBP_like_2"/>
    <property type="match status" value="1"/>
</dbReference>
<protein>
    <recommendedName>
        <fullName evidence="4">Phosphate-binding protein</fullName>
    </recommendedName>
</protein>
<evidence type="ECO:0000256" key="4">
    <source>
        <dbReference type="PIRNR" id="PIRNR002756"/>
    </source>
</evidence>
<feature type="binding site" evidence="5">
    <location>
        <begin position="55"/>
        <end position="57"/>
    </location>
    <ligand>
        <name>phosphate</name>
        <dbReference type="ChEBI" id="CHEBI:43474"/>
    </ligand>
</feature>
<dbReference type="NCBIfam" id="TIGR00975">
    <property type="entry name" value="3a0107s03"/>
    <property type="match status" value="1"/>
</dbReference>